<proteinExistence type="predicted"/>
<organism evidence="1 2">
    <name type="scientific">Camelina sativa</name>
    <name type="common">False flax</name>
    <name type="synonym">Myagrum sativum</name>
    <dbReference type="NCBI Taxonomy" id="90675"/>
    <lineage>
        <taxon>Eukaryota</taxon>
        <taxon>Viridiplantae</taxon>
        <taxon>Streptophyta</taxon>
        <taxon>Embryophyta</taxon>
        <taxon>Tracheophyta</taxon>
        <taxon>Spermatophyta</taxon>
        <taxon>Magnoliopsida</taxon>
        <taxon>eudicotyledons</taxon>
        <taxon>Gunneridae</taxon>
        <taxon>Pentapetalae</taxon>
        <taxon>rosids</taxon>
        <taxon>malvids</taxon>
        <taxon>Brassicales</taxon>
        <taxon>Brassicaceae</taxon>
        <taxon>Camelineae</taxon>
        <taxon>Camelina</taxon>
    </lineage>
</organism>
<dbReference type="GeneID" id="104782713"/>
<dbReference type="RefSeq" id="XP_010506022.1">
    <property type="nucleotide sequence ID" value="XM_010507720.2"/>
</dbReference>
<keyword evidence="1" id="KW-1185">Reference proteome</keyword>
<reference evidence="1" key="1">
    <citation type="journal article" date="2014" name="Nat. Commun.">
        <title>The emerging biofuel crop Camelina sativa retains a highly undifferentiated hexaploid genome structure.</title>
        <authorList>
            <person name="Kagale S."/>
            <person name="Koh C."/>
            <person name="Nixon J."/>
            <person name="Bollina V."/>
            <person name="Clarke W.E."/>
            <person name="Tuteja R."/>
            <person name="Spillane C."/>
            <person name="Robinson S.J."/>
            <person name="Links M.G."/>
            <person name="Clarke C."/>
            <person name="Higgins E.E."/>
            <person name="Huebert T."/>
            <person name="Sharpe A.G."/>
            <person name="Parkin I.A."/>
        </authorList>
    </citation>
    <scope>NUCLEOTIDE SEQUENCE [LARGE SCALE GENOMIC DNA]</scope>
    <source>
        <strain evidence="1">cv. DH55</strain>
    </source>
</reference>
<dbReference type="Proteomes" id="UP000694864">
    <property type="component" value="Chromosome 4"/>
</dbReference>
<dbReference type="PANTHER" id="PTHR33450:SF24">
    <property type="entry name" value="COTTON FIBER PROTEIN"/>
    <property type="match status" value="1"/>
</dbReference>
<gene>
    <name evidence="2" type="primary">LOC104782713</name>
</gene>
<protein>
    <submittedName>
        <fullName evidence="2">Uncharacterized protein LOC104782713</fullName>
    </submittedName>
</protein>
<evidence type="ECO:0000313" key="1">
    <source>
        <dbReference type="Proteomes" id="UP000694864"/>
    </source>
</evidence>
<evidence type="ECO:0000313" key="2">
    <source>
        <dbReference type="RefSeq" id="XP_010506022.1"/>
    </source>
</evidence>
<sequence>MQDHSYRKLQLDQLSLSSAKSIMKGVSKLNKKRLLRMMFHPTTKSSKKNHRNRFFLESSTVVDPFTFYLRGYEVEDYHNHDRYLEWVEERVDDKYNNIDDDHTVEERDVDDDDINRLADRFIAKCHERFMLEKVESFRKYEEMLLRGL</sequence>
<dbReference type="Pfam" id="PF05553">
    <property type="entry name" value="DUF761"/>
    <property type="match status" value="1"/>
</dbReference>
<reference evidence="2" key="2">
    <citation type="submission" date="2025-08" db="UniProtKB">
        <authorList>
            <consortium name="RefSeq"/>
        </authorList>
    </citation>
    <scope>IDENTIFICATION</scope>
    <source>
        <tissue evidence="2">Leaf</tissue>
    </source>
</reference>
<dbReference type="InterPro" id="IPR008480">
    <property type="entry name" value="DUF761_pln"/>
</dbReference>
<accession>A0ABM0YUE4</accession>
<dbReference type="PANTHER" id="PTHR33450">
    <property type="entry name" value="EMB|CAB67623.1-RELATED"/>
    <property type="match status" value="1"/>
</dbReference>
<name>A0ABM0YUE4_CAMSA</name>